<dbReference type="Gene3D" id="3.40.50.1220">
    <property type="entry name" value="TPP-binding domain"/>
    <property type="match status" value="2"/>
</dbReference>
<dbReference type="AlphaFoldDB" id="A0A9W9CU37"/>
<dbReference type="GO" id="GO:0070403">
    <property type="term" value="F:NAD+ binding"/>
    <property type="evidence" value="ECO:0007669"/>
    <property type="project" value="InterPro"/>
</dbReference>
<dbReference type="GO" id="GO:0005634">
    <property type="term" value="C:nucleus"/>
    <property type="evidence" value="ECO:0007669"/>
    <property type="project" value="TreeGrafter"/>
</dbReference>
<dbReference type="PANTHER" id="PTHR11085:SF8">
    <property type="entry name" value="NAD-DEPENDENT HISTONE DEACETYLASE HST3"/>
    <property type="match status" value="1"/>
</dbReference>
<evidence type="ECO:0000256" key="1">
    <source>
        <dbReference type="ARBA" id="ARBA00006924"/>
    </source>
</evidence>
<feature type="compositionally biased region" description="Polar residues" evidence="5">
    <location>
        <begin position="484"/>
        <end position="501"/>
    </location>
</feature>
<dbReference type="SUPFAM" id="SSF52467">
    <property type="entry name" value="DHS-like NAD/FAD-binding domain"/>
    <property type="match status" value="2"/>
</dbReference>
<keyword evidence="3" id="KW-0520">NAD</keyword>
<feature type="region of interest" description="Disordered" evidence="5">
    <location>
        <begin position="993"/>
        <end position="1042"/>
    </location>
</feature>
<dbReference type="Proteomes" id="UP001140453">
    <property type="component" value="Unassembled WGS sequence"/>
</dbReference>
<sequence>MPLLHVQAGSADQLQDIADALWKARKVVVITGAGISTNSGIPDFRSENGLYSMIQSQFDAAAKLGAPKPDISGTTLNERPRKRRKTSPPIEDSIEVAPETLKAPAPPMERDTIQVAEVSEINTNAHSITGDTDLSIKVDREIKDCNVEATDQVEDEVVLLSEESVLGGQHYVSNHENGRDGGDDAKEEVPEPPSISQISSKSCLHAEQLHTHQAIPPVTPTGQVSKTNLISQTLPSDSKHPEKHKLLQSLQAKCPNTSQSSGPSTPKPASNSGPQTTSSSPLSSPPPAELFDSFYQPLTEPASSSTRPSSPVSTEDEPDEKGEDEDDSEPSFSQNFLNQPSNFKRSLSTLKGKELFDASIWSDPLKTSVFYTFATNLRQKSRDASPTGCHQFIGHLSKAGKMVRCYTQNIDLLEDKVGLSTRLLLGAGSRSRFSTRVSKGAAASLSSPGTRVPSQINTQPAVISPESCPEAPAPSRHAVGGQNGPQDASPTKCQEASSQLVQEADVNDQLANSTDRGLVKESTDQNGERGAEPKHDNAILDTQPVTASSTEPEKLAPAADRGNSPDHDRGVECVFLHGSLRALRCFQCGCVTDWDDGRELQTMSGQQPPCPRCEDATNARQERGKRALGVGKLRPDIVLYGEDHPESQQISSIIQHDISLAPDMLIIMGTSLKVHGLKTVVREFAKTVHNRKDGKVIFVNYTKPAESVWADIIDFWVEMDCDSWVEDLKEKKPIIWLPPGSIEAESRNANPKRRRTLNEDVEKKEVKKSKKAEKSTAATNAAAPAKDKEEGKGKGKQIAKPEPQTDARPHVPKRPAAHRDCRQNAAYWTTKIVADLASMTGRVVSPGPPPYRAAQVIQSASLALIDTPTQNSTSLKARRGPRTKNTRSKVLEAAATSDSSMKQVPNVKEEKSRSGPSVAKMPSKRRPKSIGASGPTANDICCTQASGSFKQDADSKPGENVLAEVPVPNSWTHHEGQDIPMVAAVKNRIRKPKVFFGDTDPPSTASTRRVTPVAGNARPKSKIVPQAKKAKAIKSEPTPGPDEICGATMDIQNAGLRILPVPNPRPQRPATIPQPSSELDGSMTLAPLRPSDCHATNSQRTPFLQMALGQSEPTASASPPPDFLEPIVSPGPLDTSPQMSPNHWRKRAFSYGNALSRHFETKCRNLDFTNLRGGSAGDPAYMEYPRPVPPATQQLALVEAPPLLVGASTVPILSPPVEPLSAPDSPNRQLHRESEAAAALTQMAAYAHRQFARI</sequence>
<dbReference type="OrthoDB" id="2919105at2759"/>
<evidence type="ECO:0000259" key="6">
    <source>
        <dbReference type="PROSITE" id="PS50305"/>
    </source>
</evidence>
<dbReference type="InterPro" id="IPR050134">
    <property type="entry name" value="NAD-dep_sirtuin_deacylases"/>
</dbReference>
<keyword evidence="8" id="KW-1185">Reference proteome</keyword>
<dbReference type="InterPro" id="IPR003000">
    <property type="entry name" value="Sirtuin"/>
</dbReference>
<feature type="compositionally biased region" description="Polar residues" evidence="5">
    <location>
        <begin position="330"/>
        <end position="339"/>
    </location>
</feature>
<feature type="compositionally biased region" description="Low complexity" evidence="5">
    <location>
        <begin position="464"/>
        <end position="475"/>
    </location>
</feature>
<feature type="compositionally biased region" description="Polar residues" evidence="5">
    <location>
        <begin position="248"/>
        <end position="277"/>
    </location>
</feature>
<proteinExistence type="inferred from homology"/>
<feature type="compositionally biased region" description="Acidic residues" evidence="5">
    <location>
        <begin position="314"/>
        <end position="329"/>
    </location>
</feature>
<feature type="region of interest" description="Disordered" evidence="5">
    <location>
        <begin position="461"/>
        <end position="567"/>
    </location>
</feature>
<feature type="compositionally biased region" description="Basic and acidic residues" evidence="5">
    <location>
        <begin position="756"/>
        <end position="765"/>
    </location>
</feature>
<feature type="region of interest" description="Disordered" evidence="5">
    <location>
        <begin position="1109"/>
        <end position="1139"/>
    </location>
</feature>
<feature type="domain" description="Deacetylase sirtuin-type" evidence="6">
    <location>
        <begin position="7"/>
        <end position="731"/>
    </location>
</feature>
<dbReference type="PANTHER" id="PTHR11085">
    <property type="entry name" value="NAD-DEPENDENT PROTEIN DEACYLASE SIRTUIN-5, MITOCHONDRIAL-RELATED"/>
    <property type="match status" value="1"/>
</dbReference>
<dbReference type="EC" id="4.4.1.36" evidence="7"/>
<protein>
    <submittedName>
        <fullName evidence="7">NAD-dependent deacetylase hst3</fullName>
        <ecNumber evidence="7">4.4.1.36</ecNumber>
    </submittedName>
</protein>
<evidence type="ECO:0000256" key="2">
    <source>
        <dbReference type="ARBA" id="ARBA00022679"/>
    </source>
</evidence>
<accession>A0A9W9CU37</accession>
<feature type="region of interest" description="Disordered" evidence="5">
    <location>
        <begin position="742"/>
        <end position="822"/>
    </location>
</feature>
<evidence type="ECO:0000256" key="5">
    <source>
        <dbReference type="SAM" id="MobiDB-lite"/>
    </source>
</evidence>
<dbReference type="InterPro" id="IPR026590">
    <property type="entry name" value="Ssirtuin_cat_dom"/>
</dbReference>
<dbReference type="PROSITE" id="PS50305">
    <property type="entry name" value="SIRTUIN"/>
    <property type="match status" value="1"/>
</dbReference>
<reference evidence="7" key="1">
    <citation type="submission" date="2022-10" db="EMBL/GenBank/DDBJ databases">
        <title>Tapping the CABI collections for fungal endophytes: first genome assemblies for Collariella, Neodidymelliopsis, Ascochyta clinopodiicola, Didymella pomorum, Didymosphaeria variabile, Neocosmospora piperis and Neocucurbitaria cava.</title>
        <authorList>
            <person name="Hill R."/>
        </authorList>
    </citation>
    <scope>NUCLEOTIDE SEQUENCE</scope>
    <source>
        <strain evidence="7">IMI 355082</strain>
    </source>
</reference>
<dbReference type="GO" id="GO:0016829">
    <property type="term" value="F:lyase activity"/>
    <property type="evidence" value="ECO:0007669"/>
    <property type="project" value="UniProtKB-KW"/>
</dbReference>
<comment type="caution">
    <text evidence="7">The sequence shown here is derived from an EMBL/GenBank/DDBJ whole genome shotgun (WGS) entry which is preliminary data.</text>
</comment>
<feature type="region of interest" description="Disordered" evidence="5">
    <location>
        <begin position="64"/>
        <end position="91"/>
    </location>
</feature>
<feature type="compositionally biased region" description="Basic residues" evidence="5">
    <location>
        <begin position="876"/>
        <end position="887"/>
    </location>
</feature>
<feature type="region of interest" description="Disordered" evidence="5">
    <location>
        <begin position="868"/>
        <end position="939"/>
    </location>
</feature>
<organism evidence="7 8">
    <name type="scientific">Gnomoniopsis smithogilvyi</name>
    <dbReference type="NCBI Taxonomy" id="1191159"/>
    <lineage>
        <taxon>Eukaryota</taxon>
        <taxon>Fungi</taxon>
        <taxon>Dikarya</taxon>
        <taxon>Ascomycota</taxon>
        <taxon>Pezizomycotina</taxon>
        <taxon>Sordariomycetes</taxon>
        <taxon>Sordariomycetidae</taxon>
        <taxon>Diaporthales</taxon>
        <taxon>Gnomoniaceae</taxon>
        <taxon>Gnomoniopsis</taxon>
    </lineage>
</organism>
<feature type="compositionally biased region" description="Basic and acidic residues" evidence="5">
    <location>
        <begin position="517"/>
        <end position="538"/>
    </location>
</feature>
<feature type="region of interest" description="Disordered" evidence="5">
    <location>
        <begin position="168"/>
        <end position="339"/>
    </location>
</feature>
<dbReference type="InterPro" id="IPR029035">
    <property type="entry name" value="DHS-like_NAD/FAD-binding_dom"/>
</dbReference>
<feature type="compositionally biased region" description="Low complexity" evidence="5">
    <location>
        <begin position="299"/>
        <end position="313"/>
    </location>
</feature>
<dbReference type="EMBL" id="JAPEVB010000005">
    <property type="protein sequence ID" value="KAJ4387137.1"/>
    <property type="molecule type" value="Genomic_DNA"/>
</dbReference>
<feature type="compositionally biased region" description="Basic and acidic residues" evidence="5">
    <location>
        <begin position="176"/>
        <end position="189"/>
    </location>
</feature>
<keyword evidence="7" id="KW-0456">Lyase</keyword>
<evidence type="ECO:0000313" key="7">
    <source>
        <dbReference type="EMBL" id="KAJ4387137.1"/>
    </source>
</evidence>
<evidence type="ECO:0000256" key="4">
    <source>
        <dbReference type="PROSITE-ProRule" id="PRU00236"/>
    </source>
</evidence>
<dbReference type="GO" id="GO:0017136">
    <property type="term" value="F:histone deacetylase activity, NAD-dependent"/>
    <property type="evidence" value="ECO:0007669"/>
    <property type="project" value="TreeGrafter"/>
</dbReference>
<feature type="compositionally biased region" description="Low complexity" evidence="5">
    <location>
        <begin position="775"/>
        <end position="784"/>
    </location>
</feature>
<evidence type="ECO:0000313" key="8">
    <source>
        <dbReference type="Proteomes" id="UP001140453"/>
    </source>
</evidence>
<dbReference type="Pfam" id="PF02146">
    <property type="entry name" value="SIR2"/>
    <property type="match status" value="3"/>
</dbReference>
<feature type="region of interest" description="Disordered" evidence="5">
    <location>
        <begin position="1060"/>
        <end position="1097"/>
    </location>
</feature>
<name>A0A9W9CU37_9PEZI</name>
<comment type="similarity">
    <text evidence="1">Belongs to the sirtuin family. Class I subfamily.</text>
</comment>
<keyword evidence="2" id="KW-0808">Transferase</keyword>
<feature type="compositionally biased region" description="Polar residues" evidence="5">
    <location>
        <begin position="220"/>
        <end position="236"/>
    </location>
</feature>
<evidence type="ECO:0000256" key="3">
    <source>
        <dbReference type="ARBA" id="ARBA00023027"/>
    </source>
</evidence>
<comment type="caution">
    <text evidence="4">Lacks conserved residue(s) required for the propagation of feature annotation.</text>
</comment>
<gene>
    <name evidence="7" type="primary">HST3</name>
    <name evidence="7" type="ORF">N0V93_007726</name>
</gene>